<dbReference type="Proteomes" id="UP000528945">
    <property type="component" value="Unassembled WGS sequence"/>
</dbReference>
<keyword evidence="4" id="KW-1185">Reference proteome</keyword>
<gene>
    <name evidence="3" type="ORF">GGR47_002121</name>
</gene>
<protein>
    <recommendedName>
        <fullName evidence="5">Transposon Tn7 transposition protein TnsD C-termianl domain-containing protein</fullName>
    </recommendedName>
</protein>
<evidence type="ECO:0000313" key="3">
    <source>
        <dbReference type="EMBL" id="MBB3875880.1"/>
    </source>
</evidence>
<feature type="domain" description="Transposon Tn7 transposition protein TnsD C-terminal" evidence="2">
    <location>
        <begin position="333"/>
        <end position="397"/>
    </location>
</feature>
<feature type="domain" description="TniQ" evidence="1">
    <location>
        <begin position="6"/>
        <end position="160"/>
    </location>
</feature>
<dbReference type="AlphaFoldDB" id="A0AAW3TS28"/>
<evidence type="ECO:0000313" key="4">
    <source>
        <dbReference type="Proteomes" id="UP000528945"/>
    </source>
</evidence>
<feature type="domain" description="Transposon Tn7 transposition protein TnsD C-terminal" evidence="2">
    <location>
        <begin position="203"/>
        <end position="299"/>
    </location>
</feature>
<reference evidence="3 4" key="1">
    <citation type="submission" date="2020-08" db="EMBL/GenBank/DDBJ databases">
        <title>Genomic Encyclopedia of Type Strains, Phase IV (KMG-IV): sequencing the most valuable type-strain genomes for metagenomic binning, comparative biology and taxonomic classification.</title>
        <authorList>
            <person name="Goeker M."/>
        </authorList>
    </citation>
    <scope>NUCLEOTIDE SEQUENCE [LARGE SCALE GENOMIC DNA]</scope>
    <source>
        <strain evidence="3 4">DSM 15581</strain>
    </source>
</reference>
<sequence length="467" mass="50268">MTLGCFPVPVPGELLYGVLARHGVLDGSPDAATHATDLFGRRAAVATFDLPCRLAALAARLPAASGLGVEALLTHTLYPFYATFQPEEGRSAGRHDMLASEVPNAHHRLGVAAFRISSSPALRYCAECMAEQNKWLGSPTWMVVHQLPGVPVCAVHGCMLADSLVTRASAGRHGYVPPSEANCPERTAMRPNGRAGALLTDLARRAAAITTMLRPAFPLDHWREHYVSRLSSVGLMRSPRKVDQALLNGGLVGFWGPALPYLPQPCSTFGERGWAAAMVRGHRKAMHPLLHLMMEGFLDHLEAGGSASLEGARATSASRSKPVAIAVAINPVTGRRTRVDWATMDGELVRRVGREMEVIRAEAPPVRVTAAEIERRIAKPGWFGKRKAKVPLAIAALSATEEALDDFRLRRVQHWITVLGPGCRAWEVMRSAGLRSVHLPMIEQAMVMATGTASAGRSGRVGCAARV</sequence>
<dbReference type="Pfam" id="PF15978">
    <property type="entry name" value="TnsD"/>
    <property type="match status" value="2"/>
</dbReference>
<proteinExistence type="predicted"/>
<evidence type="ECO:0008006" key="5">
    <source>
        <dbReference type="Google" id="ProtNLM"/>
    </source>
</evidence>
<evidence type="ECO:0000259" key="1">
    <source>
        <dbReference type="Pfam" id="PF06527"/>
    </source>
</evidence>
<dbReference type="EMBL" id="JACIDB010000003">
    <property type="protein sequence ID" value="MBB3875880.1"/>
    <property type="molecule type" value="Genomic_DNA"/>
</dbReference>
<organism evidence="3 4">
    <name type="scientific">Sphingomonas aquatilis</name>
    <dbReference type="NCBI Taxonomy" id="93063"/>
    <lineage>
        <taxon>Bacteria</taxon>
        <taxon>Pseudomonadati</taxon>
        <taxon>Pseudomonadota</taxon>
        <taxon>Alphaproteobacteria</taxon>
        <taxon>Sphingomonadales</taxon>
        <taxon>Sphingomonadaceae</taxon>
        <taxon>Sphingomonas</taxon>
    </lineage>
</organism>
<accession>A0AAW3TS28</accession>
<dbReference type="Pfam" id="PF06527">
    <property type="entry name" value="TniQ"/>
    <property type="match status" value="1"/>
</dbReference>
<dbReference type="RefSeq" id="WP_167509720.1">
    <property type="nucleotide sequence ID" value="NZ_JACIDB010000003.1"/>
</dbReference>
<comment type="caution">
    <text evidence="3">The sequence shown here is derived from an EMBL/GenBank/DDBJ whole genome shotgun (WGS) entry which is preliminary data.</text>
</comment>
<evidence type="ECO:0000259" key="2">
    <source>
        <dbReference type="Pfam" id="PF15978"/>
    </source>
</evidence>
<name>A0AAW3TS28_9SPHN</name>
<dbReference type="InterPro" id="IPR032750">
    <property type="entry name" value="TnsD_C"/>
</dbReference>
<dbReference type="InterPro" id="IPR009492">
    <property type="entry name" value="TniQ"/>
</dbReference>